<proteinExistence type="inferred from homology"/>
<evidence type="ECO:0000259" key="5">
    <source>
        <dbReference type="PROSITE" id="PS50931"/>
    </source>
</evidence>
<dbReference type="SUPFAM" id="SSF53850">
    <property type="entry name" value="Periplasmic binding protein-like II"/>
    <property type="match status" value="1"/>
</dbReference>
<dbReference type="Gene3D" id="3.40.190.10">
    <property type="entry name" value="Periplasmic binding protein-like II"/>
    <property type="match status" value="2"/>
</dbReference>
<reference evidence="6" key="1">
    <citation type="submission" date="2023-02" db="EMBL/GenBank/DDBJ databases">
        <title>Gut commensal Christensenella minuta modulates host metabolism via a new class of secondary bile acids.</title>
        <authorList>
            <person name="Liu C."/>
        </authorList>
    </citation>
    <scope>NUCLEOTIDE SEQUENCE</scope>
    <source>
        <strain evidence="6">CA70</strain>
    </source>
</reference>
<dbReference type="Gene3D" id="1.10.10.10">
    <property type="entry name" value="Winged helix-like DNA-binding domain superfamily/Winged helix DNA-binding domain"/>
    <property type="match status" value="1"/>
</dbReference>
<dbReference type="GO" id="GO:0000976">
    <property type="term" value="F:transcription cis-regulatory region binding"/>
    <property type="evidence" value="ECO:0007669"/>
    <property type="project" value="TreeGrafter"/>
</dbReference>
<dbReference type="SUPFAM" id="SSF46785">
    <property type="entry name" value="Winged helix' DNA-binding domain"/>
    <property type="match status" value="1"/>
</dbReference>
<evidence type="ECO:0000256" key="1">
    <source>
        <dbReference type="ARBA" id="ARBA00009437"/>
    </source>
</evidence>
<dbReference type="RefSeq" id="WP_079545379.1">
    <property type="nucleotide sequence ID" value="NZ_CP117826.1"/>
</dbReference>
<keyword evidence="2" id="KW-0805">Transcription regulation</keyword>
<gene>
    <name evidence="6" type="ORF">PUP29_12340</name>
</gene>
<dbReference type="PANTHER" id="PTHR30126">
    <property type="entry name" value="HTH-TYPE TRANSCRIPTIONAL REGULATOR"/>
    <property type="match status" value="1"/>
</dbReference>
<dbReference type="PROSITE" id="PS50931">
    <property type="entry name" value="HTH_LYSR"/>
    <property type="match status" value="1"/>
</dbReference>
<protein>
    <submittedName>
        <fullName evidence="6">LysR family transcriptional regulator</fullName>
    </submittedName>
</protein>
<dbReference type="PRINTS" id="PR00039">
    <property type="entry name" value="HTHLYSR"/>
</dbReference>
<comment type="similarity">
    <text evidence="1">Belongs to the LysR transcriptional regulatory family.</text>
</comment>
<dbReference type="InterPro" id="IPR036390">
    <property type="entry name" value="WH_DNA-bd_sf"/>
</dbReference>
<evidence type="ECO:0000313" key="6">
    <source>
        <dbReference type="EMBL" id="XCC62300.1"/>
    </source>
</evidence>
<keyword evidence="4" id="KW-0804">Transcription</keyword>
<dbReference type="EMBL" id="CP117826">
    <property type="protein sequence ID" value="XCC62300.1"/>
    <property type="molecule type" value="Genomic_DNA"/>
</dbReference>
<dbReference type="InterPro" id="IPR000847">
    <property type="entry name" value="LysR_HTH_N"/>
</dbReference>
<dbReference type="PANTHER" id="PTHR30126:SF39">
    <property type="entry name" value="HTH-TYPE TRANSCRIPTIONAL REGULATOR CYSL"/>
    <property type="match status" value="1"/>
</dbReference>
<evidence type="ECO:0000256" key="3">
    <source>
        <dbReference type="ARBA" id="ARBA00023125"/>
    </source>
</evidence>
<dbReference type="Pfam" id="PF03466">
    <property type="entry name" value="LysR_substrate"/>
    <property type="match status" value="1"/>
</dbReference>
<accession>A0AAU8A937</accession>
<dbReference type="InterPro" id="IPR005119">
    <property type="entry name" value="LysR_subst-bd"/>
</dbReference>
<dbReference type="GO" id="GO:0003700">
    <property type="term" value="F:DNA-binding transcription factor activity"/>
    <property type="evidence" value="ECO:0007669"/>
    <property type="project" value="InterPro"/>
</dbReference>
<feature type="domain" description="HTH lysR-type" evidence="5">
    <location>
        <begin position="1"/>
        <end position="58"/>
    </location>
</feature>
<dbReference type="InterPro" id="IPR036388">
    <property type="entry name" value="WH-like_DNA-bd_sf"/>
</dbReference>
<dbReference type="AlphaFoldDB" id="A0AAU8A937"/>
<evidence type="ECO:0000256" key="4">
    <source>
        <dbReference type="ARBA" id="ARBA00023163"/>
    </source>
</evidence>
<dbReference type="Pfam" id="PF00126">
    <property type="entry name" value="HTH_1"/>
    <property type="match status" value="1"/>
</dbReference>
<name>A0AAU8A937_9FIRM</name>
<sequence length="301" mass="34658">MLDFRMDTFLAVCEAMNFTRAAEKLNITQPAVSQHIRFLEEYYDTRLFQMRGKKAELTRAGKLLQSVGLTMKHDVLSLRKEIRELQEKKSLRFGVTLTVGEFVIPGPLGRYLMLHPDISLKMEVANTQALLKKLDGGEIDFALVEGYFAKNEYEHLVYATEPYIAVCGKRYAFRKEPKRLEDLMEERLILREPGSGTREILERCLEERNLSLSDFSNRIEIGSIAAIKELVREAYGVTFLYEAAVKKELREGTLQKIPIEDFSVAHDLTFIWRRGSAFSEQYKKLFRELKADKGLDGLSGR</sequence>
<keyword evidence="3" id="KW-0238">DNA-binding</keyword>
<evidence type="ECO:0000256" key="2">
    <source>
        <dbReference type="ARBA" id="ARBA00023015"/>
    </source>
</evidence>
<organism evidence="6">
    <name type="scientific">Christensenella massiliensis</name>
    <dbReference type="NCBI Taxonomy" id="1805714"/>
    <lineage>
        <taxon>Bacteria</taxon>
        <taxon>Bacillati</taxon>
        <taxon>Bacillota</taxon>
        <taxon>Clostridia</taxon>
        <taxon>Christensenellales</taxon>
        <taxon>Christensenellaceae</taxon>
        <taxon>Christensenella</taxon>
    </lineage>
</organism>